<reference evidence="2" key="1">
    <citation type="submission" date="2022-11" db="EMBL/GenBank/DDBJ databases">
        <authorList>
            <person name="Petersen C."/>
        </authorList>
    </citation>
    <scope>NUCLEOTIDE SEQUENCE</scope>
    <source>
        <strain evidence="2">IBT 30069</strain>
    </source>
</reference>
<keyword evidence="3" id="KW-1185">Reference proteome</keyword>
<accession>A0A9W9ETH3</accession>
<dbReference type="AlphaFoldDB" id="A0A9W9ETH3"/>
<feature type="region of interest" description="Disordered" evidence="1">
    <location>
        <begin position="1"/>
        <end position="22"/>
    </location>
</feature>
<comment type="caution">
    <text evidence="2">The sequence shown here is derived from an EMBL/GenBank/DDBJ whole genome shotgun (WGS) entry which is preliminary data.</text>
</comment>
<gene>
    <name evidence="2" type="ORF">N7456_011299</name>
</gene>
<dbReference type="OrthoDB" id="4342394at2759"/>
<dbReference type="EMBL" id="JAPQKH010000007">
    <property type="protein sequence ID" value="KAJ5087683.1"/>
    <property type="molecule type" value="Genomic_DNA"/>
</dbReference>
<sequence>MQKSKILSDPLDKPPQYKPCQPTPTQDLLAAVIENERTRRKLMKKATKLFSQARKLRIEIDNYQKPGILYPALGLKRALELDKFLKEAGKATTELVNYYQERKLHNTDLYLAMSMLTDDEFERTCSSLQRLNGTLGHGVQFPHGAGGQKTTFNSLKTTVRDFWKKVF</sequence>
<evidence type="ECO:0000313" key="2">
    <source>
        <dbReference type="EMBL" id="KAJ5087683.1"/>
    </source>
</evidence>
<name>A0A9W9ETH3_9EURO</name>
<reference evidence="2" key="2">
    <citation type="journal article" date="2023" name="IMA Fungus">
        <title>Comparative genomic study of the Penicillium genus elucidates a diverse pangenome and 15 lateral gene transfer events.</title>
        <authorList>
            <person name="Petersen C."/>
            <person name="Sorensen T."/>
            <person name="Nielsen M.R."/>
            <person name="Sondergaard T.E."/>
            <person name="Sorensen J.L."/>
            <person name="Fitzpatrick D.A."/>
            <person name="Frisvad J.C."/>
            <person name="Nielsen K.L."/>
        </authorList>
    </citation>
    <scope>NUCLEOTIDE SEQUENCE</scope>
    <source>
        <strain evidence="2">IBT 30069</strain>
    </source>
</reference>
<protein>
    <submittedName>
        <fullName evidence="2">Uncharacterized protein</fullName>
    </submittedName>
</protein>
<organism evidence="2 3">
    <name type="scientific">Penicillium angulare</name>
    <dbReference type="NCBI Taxonomy" id="116970"/>
    <lineage>
        <taxon>Eukaryota</taxon>
        <taxon>Fungi</taxon>
        <taxon>Dikarya</taxon>
        <taxon>Ascomycota</taxon>
        <taxon>Pezizomycotina</taxon>
        <taxon>Eurotiomycetes</taxon>
        <taxon>Eurotiomycetidae</taxon>
        <taxon>Eurotiales</taxon>
        <taxon>Aspergillaceae</taxon>
        <taxon>Penicillium</taxon>
    </lineage>
</organism>
<dbReference type="Proteomes" id="UP001149165">
    <property type="component" value="Unassembled WGS sequence"/>
</dbReference>
<proteinExistence type="predicted"/>
<evidence type="ECO:0000313" key="3">
    <source>
        <dbReference type="Proteomes" id="UP001149165"/>
    </source>
</evidence>
<evidence type="ECO:0000256" key="1">
    <source>
        <dbReference type="SAM" id="MobiDB-lite"/>
    </source>
</evidence>